<keyword evidence="2" id="KW-0456">Lyase</keyword>
<dbReference type="Proteomes" id="UP000179242">
    <property type="component" value="Unassembled WGS sequence"/>
</dbReference>
<organism evidence="4 5">
    <name type="scientific">candidate division WOR-1 bacterium RIFOXYC2_FULL_46_14</name>
    <dbReference type="NCBI Taxonomy" id="1802587"/>
    <lineage>
        <taxon>Bacteria</taxon>
        <taxon>Bacillati</taxon>
        <taxon>Saganbacteria</taxon>
    </lineage>
</organism>
<gene>
    <name evidence="4" type="ORF">A2438_05550</name>
</gene>
<comment type="similarity">
    <text evidence="1">Belongs to the class-I fumarase family.</text>
</comment>
<evidence type="ECO:0000256" key="1">
    <source>
        <dbReference type="ARBA" id="ARBA00008876"/>
    </source>
</evidence>
<evidence type="ECO:0000313" key="4">
    <source>
        <dbReference type="EMBL" id="OGC39960.1"/>
    </source>
</evidence>
<dbReference type="InterPro" id="IPR004647">
    <property type="entry name" value="Fe-S_hydro-lyase_TtdB-typ_cat"/>
</dbReference>
<dbReference type="Pfam" id="PF05683">
    <property type="entry name" value="Fumerase_C"/>
    <property type="match status" value="1"/>
</dbReference>
<protein>
    <submittedName>
        <fullName evidence="4">Fumarate hydratase</fullName>
    </submittedName>
</protein>
<evidence type="ECO:0000256" key="2">
    <source>
        <dbReference type="ARBA" id="ARBA00023239"/>
    </source>
</evidence>
<name>A0A1F4U560_UNCSA</name>
<dbReference type="PANTHER" id="PTHR43351">
    <property type="entry name" value="L(+)-TARTRATE DEHYDRATASE SUBUNIT BETA"/>
    <property type="match status" value="1"/>
</dbReference>
<evidence type="ECO:0000259" key="3">
    <source>
        <dbReference type="Pfam" id="PF05683"/>
    </source>
</evidence>
<evidence type="ECO:0000313" key="5">
    <source>
        <dbReference type="Proteomes" id="UP000179242"/>
    </source>
</evidence>
<reference evidence="4 5" key="1">
    <citation type="journal article" date="2016" name="Nat. Commun.">
        <title>Thousands of microbial genomes shed light on interconnected biogeochemical processes in an aquifer system.</title>
        <authorList>
            <person name="Anantharaman K."/>
            <person name="Brown C.T."/>
            <person name="Hug L.A."/>
            <person name="Sharon I."/>
            <person name="Castelle C.J."/>
            <person name="Probst A.J."/>
            <person name="Thomas B.C."/>
            <person name="Singh A."/>
            <person name="Wilkins M.J."/>
            <person name="Karaoz U."/>
            <person name="Brodie E.L."/>
            <person name="Williams K.H."/>
            <person name="Hubbard S.S."/>
            <person name="Banfield J.F."/>
        </authorList>
    </citation>
    <scope>NUCLEOTIDE SEQUENCE [LARGE SCALE GENOMIC DNA]</scope>
</reference>
<dbReference type="NCBIfam" id="TIGR00723">
    <property type="entry name" value="ttdB_fumA_fumB"/>
    <property type="match status" value="1"/>
</dbReference>
<dbReference type="GO" id="GO:0016836">
    <property type="term" value="F:hydro-lyase activity"/>
    <property type="evidence" value="ECO:0007669"/>
    <property type="project" value="InterPro"/>
</dbReference>
<sequence length="178" mass="19765">MSKYYEIELPLKDEDIKKLKAGDRVALSGKVLTARDAAHQRVANILKKKKKPPFDPSGRVIFYAGPTPSRHSGRLIGAIGPTTSSRMDSYMPMMFKLGVRATIGKGPRSEEVKKLHKKYKAIYFVATGGVAALLSRHVSEAKKIAYEDLGPEAVLELKLYKFPVIVAYDAQGRDAFFH</sequence>
<dbReference type="Gene3D" id="3.20.130.10">
    <property type="entry name" value="Fe-S hydro-lyase, tartrate dehydratase beta-type, catalytic domain"/>
    <property type="match status" value="1"/>
</dbReference>
<dbReference type="InterPro" id="IPR036660">
    <property type="entry name" value="Fe-S_hydroAse_TtdB_cat_sf"/>
</dbReference>
<dbReference type="PANTHER" id="PTHR43351:SF2">
    <property type="entry name" value="L(+)-TARTRATE DEHYDRATASE SUBUNIT BETA-RELATED"/>
    <property type="match status" value="1"/>
</dbReference>
<comment type="caution">
    <text evidence="4">The sequence shown here is derived from an EMBL/GenBank/DDBJ whole genome shotgun (WGS) entry which is preliminary data.</text>
</comment>
<proteinExistence type="inferred from homology"/>
<dbReference type="EMBL" id="MEUJ01000005">
    <property type="protein sequence ID" value="OGC39960.1"/>
    <property type="molecule type" value="Genomic_DNA"/>
</dbReference>
<dbReference type="SUPFAM" id="SSF117457">
    <property type="entry name" value="FumA C-terminal domain-like"/>
    <property type="match status" value="1"/>
</dbReference>
<accession>A0A1F4U560</accession>
<feature type="domain" description="Fe-S hydro-lyase tartrate dehydratase beta-type catalytic" evidence="3">
    <location>
        <begin position="10"/>
        <end position="176"/>
    </location>
</feature>
<dbReference type="AlphaFoldDB" id="A0A1F4U560"/>